<reference evidence="1 2" key="1">
    <citation type="submission" date="2024-11" db="EMBL/GenBank/DDBJ databases">
        <title>Chromosome-level genome assembly of the freshwater bivalve Anodonta woodiana.</title>
        <authorList>
            <person name="Chen X."/>
        </authorList>
    </citation>
    <scope>NUCLEOTIDE SEQUENCE [LARGE SCALE GENOMIC DNA]</scope>
    <source>
        <strain evidence="1">MN2024</strain>
        <tissue evidence="1">Gills</tissue>
    </source>
</reference>
<sequence length="108" mass="12761">MEYNVRLKKLELEIERLKHQKYDKKNESLPFKVKLQTFNHQANEDILTFLAEYEAVAGHAKWGEEIKTLQLRTLLTGEAREVAQQRSETYAELRKALINRLGKRPHDI</sequence>
<gene>
    <name evidence="1" type="ORF">ACJMK2_033789</name>
</gene>
<accession>A0ABD3WQU8</accession>
<keyword evidence="2" id="KW-1185">Reference proteome</keyword>
<protein>
    <submittedName>
        <fullName evidence="1">Uncharacterized protein</fullName>
    </submittedName>
</protein>
<evidence type="ECO:0000313" key="1">
    <source>
        <dbReference type="EMBL" id="KAL3875880.1"/>
    </source>
</evidence>
<evidence type="ECO:0000313" key="2">
    <source>
        <dbReference type="Proteomes" id="UP001634394"/>
    </source>
</evidence>
<dbReference type="AlphaFoldDB" id="A0ABD3WQU8"/>
<dbReference type="Proteomes" id="UP001634394">
    <property type="component" value="Unassembled WGS sequence"/>
</dbReference>
<name>A0ABD3WQU8_SINWO</name>
<proteinExistence type="predicted"/>
<dbReference type="EMBL" id="JBJQND010000005">
    <property type="protein sequence ID" value="KAL3875880.1"/>
    <property type="molecule type" value="Genomic_DNA"/>
</dbReference>
<organism evidence="1 2">
    <name type="scientific">Sinanodonta woodiana</name>
    <name type="common">Chinese pond mussel</name>
    <name type="synonym">Anodonta woodiana</name>
    <dbReference type="NCBI Taxonomy" id="1069815"/>
    <lineage>
        <taxon>Eukaryota</taxon>
        <taxon>Metazoa</taxon>
        <taxon>Spiralia</taxon>
        <taxon>Lophotrochozoa</taxon>
        <taxon>Mollusca</taxon>
        <taxon>Bivalvia</taxon>
        <taxon>Autobranchia</taxon>
        <taxon>Heteroconchia</taxon>
        <taxon>Palaeoheterodonta</taxon>
        <taxon>Unionida</taxon>
        <taxon>Unionoidea</taxon>
        <taxon>Unionidae</taxon>
        <taxon>Unioninae</taxon>
        <taxon>Sinanodonta</taxon>
    </lineage>
</organism>
<comment type="caution">
    <text evidence="1">The sequence shown here is derived from an EMBL/GenBank/DDBJ whole genome shotgun (WGS) entry which is preliminary data.</text>
</comment>